<gene>
    <name evidence="9" type="ORF">B4N89_42905</name>
</gene>
<keyword evidence="10" id="KW-1185">Reference proteome</keyword>
<evidence type="ECO:0000256" key="4">
    <source>
        <dbReference type="ARBA" id="ARBA00022679"/>
    </source>
</evidence>
<dbReference type="STRING" id="159449.B4N89_42905"/>
<dbReference type="GO" id="GO:0046522">
    <property type="term" value="F:S-methyl-5-thioribose kinase activity"/>
    <property type="evidence" value="ECO:0007669"/>
    <property type="project" value="UniProtKB-EC"/>
</dbReference>
<dbReference type="Gene3D" id="3.90.1200.10">
    <property type="match status" value="1"/>
</dbReference>
<keyword evidence="5" id="KW-0547">Nucleotide-binding</keyword>
<dbReference type="PANTHER" id="PTHR34273">
    <property type="entry name" value="METHYLTHIORIBOSE KINASE"/>
    <property type="match status" value="1"/>
</dbReference>
<comment type="subunit">
    <text evidence="2">Homodimer.</text>
</comment>
<dbReference type="PANTHER" id="PTHR34273:SF2">
    <property type="entry name" value="METHYLTHIORIBOSE KINASE"/>
    <property type="match status" value="1"/>
</dbReference>
<name>A0A1T3NKI4_9ACTN</name>
<accession>A0A1T3NKI4</accession>
<dbReference type="EMBL" id="MWQN01000004">
    <property type="protein sequence ID" value="OPC77284.1"/>
    <property type="molecule type" value="Genomic_DNA"/>
</dbReference>
<evidence type="ECO:0000256" key="5">
    <source>
        <dbReference type="ARBA" id="ARBA00022741"/>
    </source>
</evidence>
<dbReference type="GO" id="GO:0005524">
    <property type="term" value="F:ATP binding"/>
    <property type="evidence" value="ECO:0007669"/>
    <property type="project" value="UniProtKB-KW"/>
</dbReference>
<dbReference type="SUPFAM" id="SSF56112">
    <property type="entry name" value="Protein kinase-like (PK-like)"/>
    <property type="match status" value="1"/>
</dbReference>
<organism evidence="9 10">
    <name type="scientific">Embleya scabrispora</name>
    <dbReference type="NCBI Taxonomy" id="159449"/>
    <lineage>
        <taxon>Bacteria</taxon>
        <taxon>Bacillati</taxon>
        <taxon>Actinomycetota</taxon>
        <taxon>Actinomycetes</taxon>
        <taxon>Kitasatosporales</taxon>
        <taxon>Streptomycetaceae</taxon>
        <taxon>Embleya</taxon>
    </lineage>
</organism>
<evidence type="ECO:0000256" key="1">
    <source>
        <dbReference type="ARBA" id="ARBA00010165"/>
    </source>
</evidence>
<evidence type="ECO:0000256" key="7">
    <source>
        <dbReference type="ARBA" id="ARBA00022840"/>
    </source>
</evidence>
<dbReference type="InterPro" id="IPR002575">
    <property type="entry name" value="Aminoglycoside_PTrfase"/>
</dbReference>
<protein>
    <recommendedName>
        <fullName evidence="3">S-methyl-5-thioribose kinase</fullName>
        <ecNumber evidence="3">2.7.1.100</ecNumber>
    </recommendedName>
</protein>
<dbReference type="PIRSF" id="PIRSF031134">
    <property type="entry name" value="MTRK"/>
    <property type="match status" value="1"/>
</dbReference>
<dbReference type="Proteomes" id="UP000190037">
    <property type="component" value="Unassembled WGS sequence"/>
</dbReference>
<evidence type="ECO:0000256" key="3">
    <source>
        <dbReference type="ARBA" id="ARBA00012128"/>
    </source>
</evidence>
<dbReference type="OrthoDB" id="9777791at2"/>
<dbReference type="RefSeq" id="WP_078982043.1">
    <property type="nucleotide sequence ID" value="NZ_MWQN01000004.1"/>
</dbReference>
<keyword evidence="7" id="KW-0067">ATP-binding</keyword>
<dbReference type="GO" id="GO:0009086">
    <property type="term" value="P:methionine biosynthetic process"/>
    <property type="evidence" value="ECO:0007669"/>
    <property type="project" value="InterPro"/>
</dbReference>
<dbReference type="AlphaFoldDB" id="A0A1T3NKI4"/>
<sequence>MADRILTSAEVPAYIAARATLRELIDPTTLTVAEVGDGNLNLVFVCADAAGRRLVLKQALPYVRLVGPEWPMTEQRAVREAAALRIHGALSEHVCGLLDFDPEGYVLALEDLSDHEVFRTRLNAGGAHEGVAERLAEYLADVAFGTSVHSLTEAEFRTRAAAAINPELCEITEDLVFTEPFLGAERNSVRPALDAPYAELRADRAWSAAAMAMKHTFLTTQETLLHGDLHTGSVFVRGDARDGDLSVRAFDPEFACYGPIGFDLGMLWANLLFAGARAAALGEQDRAEALFGTLATSWDGFTARLRGHWPGRRAPERYPDSYLDGRLPAILADAFGFAGCEAARRTVGLAKVSDLETLDDDRYAVVGAAMLRLSRTLLVDRATLTPARVAEAASALVVGGEGRGPR</sequence>
<dbReference type="EC" id="2.7.1.100" evidence="3"/>
<dbReference type="InterPro" id="IPR009212">
    <property type="entry name" value="Methylthioribose_kinase"/>
</dbReference>
<evidence type="ECO:0000313" key="10">
    <source>
        <dbReference type="Proteomes" id="UP000190037"/>
    </source>
</evidence>
<dbReference type="NCBIfam" id="TIGR01767">
    <property type="entry name" value="MTRK"/>
    <property type="match status" value="1"/>
</dbReference>
<dbReference type="Pfam" id="PF01636">
    <property type="entry name" value="APH"/>
    <property type="match status" value="1"/>
</dbReference>
<keyword evidence="6 9" id="KW-0418">Kinase</keyword>
<evidence type="ECO:0000313" key="9">
    <source>
        <dbReference type="EMBL" id="OPC77284.1"/>
    </source>
</evidence>
<dbReference type="InterPro" id="IPR011009">
    <property type="entry name" value="Kinase-like_dom_sf"/>
</dbReference>
<feature type="domain" description="Aminoglycoside phosphotransferase" evidence="8">
    <location>
        <begin position="32"/>
        <end position="289"/>
    </location>
</feature>
<evidence type="ECO:0000256" key="2">
    <source>
        <dbReference type="ARBA" id="ARBA00011738"/>
    </source>
</evidence>
<proteinExistence type="inferred from homology"/>
<evidence type="ECO:0000256" key="6">
    <source>
        <dbReference type="ARBA" id="ARBA00022777"/>
    </source>
</evidence>
<dbReference type="Gene3D" id="3.30.200.20">
    <property type="entry name" value="Phosphorylase Kinase, domain 1"/>
    <property type="match status" value="1"/>
</dbReference>
<keyword evidence="4" id="KW-0808">Transferase</keyword>
<comment type="similarity">
    <text evidence="1">Belongs to the methylthioribose kinase family.</text>
</comment>
<reference evidence="9 10" key="1">
    <citation type="submission" date="2017-03" db="EMBL/GenBank/DDBJ databases">
        <title>Draft genome sequence of Streptomyces scabrisporus NF3, endophyte isolated from Amphipterygium adstringens.</title>
        <authorList>
            <person name="Vazquez M."/>
            <person name="Ceapa C.D."/>
            <person name="Rodriguez Luna D."/>
            <person name="Sanchez Esquivel S."/>
        </authorList>
    </citation>
    <scope>NUCLEOTIDE SEQUENCE [LARGE SCALE GENOMIC DNA]</scope>
    <source>
        <strain evidence="9 10">NF3</strain>
    </source>
</reference>
<comment type="caution">
    <text evidence="9">The sequence shown here is derived from an EMBL/GenBank/DDBJ whole genome shotgun (WGS) entry which is preliminary data.</text>
</comment>
<evidence type="ECO:0000259" key="8">
    <source>
        <dbReference type="Pfam" id="PF01636"/>
    </source>
</evidence>